<sequence>MTIEFPKFLTIPSTGDQIPIIGFGSGTKWQHKKKGRGEEAKGTLDEDLIAVLVEALNHGFVHLDTAEIYTTRAEIGEALKRSGKKRDEVWITDKYAHTSVYPGTTKRRGPYDSLVEGLKTLGVDSVDLFLIHTQKLDLEAYPIDYYWGELEKLYNEGLAKNIGISNFDTEHLELIYKIAKIKPAVIQLEFHPYLQQQSPGIFEYLKDKNILVEAYGPLIPLTKAKPGPLDDVLTALSKKYNASETQILLRWVQQQGIVTVTTSSNPKRMDDIMDSFNLTLSDEDVELIRETGKKKFFRGFIPDPFAKYDDALKAELNLN</sequence>
<dbReference type="InterPro" id="IPR023210">
    <property type="entry name" value="NADP_OxRdtase_dom"/>
</dbReference>
<dbReference type="GO" id="GO:0016616">
    <property type="term" value="F:oxidoreductase activity, acting on the CH-OH group of donors, NAD or NADP as acceptor"/>
    <property type="evidence" value="ECO:0007669"/>
    <property type="project" value="UniProtKB-ARBA"/>
</dbReference>
<dbReference type="AlphaFoldDB" id="A0A9W6WDJ9"/>
<feature type="domain" description="NADP-dependent oxidoreductase" evidence="7">
    <location>
        <begin position="41"/>
        <end position="290"/>
    </location>
</feature>
<comment type="similarity">
    <text evidence="1">Belongs to the aldo/keto reductase family.</text>
</comment>
<comment type="caution">
    <text evidence="8">The sequence shown here is derived from an EMBL/GenBank/DDBJ whole genome shotgun (WGS) entry which is preliminary data.</text>
</comment>
<evidence type="ECO:0000256" key="1">
    <source>
        <dbReference type="ARBA" id="ARBA00007905"/>
    </source>
</evidence>
<feature type="active site" description="Proton donor" evidence="4">
    <location>
        <position position="69"/>
    </location>
</feature>
<organism evidence="8 9">
    <name type="scientific">Candida boidinii</name>
    <name type="common">Yeast</name>
    <dbReference type="NCBI Taxonomy" id="5477"/>
    <lineage>
        <taxon>Eukaryota</taxon>
        <taxon>Fungi</taxon>
        <taxon>Dikarya</taxon>
        <taxon>Ascomycota</taxon>
        <taxon>Saccharomycotina</taxon>
        <taxon>Pichiomycetes</taxon>
        <taxon>Pichiales</taxon>
        <taxon>Pichiaceae</taxon>
        <taxon>Ogataea</taxon>
        <taxon>Ogataea/Candida clade</taxon>
    </lineage>
</organism>
<dbReference type="PIRSF" id="PIRSF000097">
    <property type="entry name" value="AKR"/>
    <property type="match status" value="1"/>
</dbReference>
<dbReference type="PANTHER" id="PTHR43827">
    <property type="entry name" value="2,5-DIKETO-D-GLUCONIC ACID REDUCTASE"/>
    <property type="match status" value="1"/>
</dbReference>
<evidence type="ECO:0000256" key="6">
    <source>
        <dbReference type="PIRSR" id="PIRSR000097-3"/>
    </source>
</evidence>
<accession>A0A9W6WDJ9</accession>
<dbReference type="PROSITE" id="PS00062">
    <property type="entry name" value="ALDOKETO_REDUCTASE_2"/>
    <property type="match status" value="1"/>
</dbReference>
<evidence type="ECO:0000256" key="2">
    <source>
        <dbReference type="ARBA" id="ARBA00022857"/>
    </source>
</evidence>
<evidence type="ECO:0000256" key="5">
    <source>
        <dbReference type="PIRSR" id="PIRSR000097-2"/>
    </source>
</evidence>
<dbReference type="InterPro" id="IPR020471">
    <property type="entry name" value="AKR"/>
</dbReference>
<evidence type="ECO:0000313" key="9">
    <source>
        <dbReference type="Proteomes" id="UP001165120"/>
    </source>
</evidence>
<feature type="site" description="Lowers pKa of active site Tyr" evidence="6">
    <location>
        <position position="94"/>
    </location>
</feature>
<dbReference type="EMBL" id="BSXN01000111">
    <property type="protein sequence ID" value="GME67160.1"/>
    <property type="molecule type" value="Genomic_DNA"/>
</dbReference>
<protein>
    <submittedName>
        <fullName evidence="8">Unnamed protein product</fullName>
    </submittedName>
</protein>
<evidence type="ECO:0000256" key="3">
    <source>
        <dbReference type="ARBA" id="ARBA00023002"/>
    </source>
</evidence>
<dbReference type="SUPFAM" id="SSF51430">
    <property type="entry name" value="NAD(P)-linked oxidoreductase"/>
    <property type="match status" value="1"/>
</dbReference>
<dbReference type="Gene3D" id="3.20.20.100">
    <property type="entry name" value="NADP-dependent oxidoreductase domain"/>
    <property type="match status" value="1"/>
</dbReference>
<dbReference type="InterPro" id="IPR044494">
    <property type="entry name" value="AKR3C2/3"/>
</dbReference>
<keyword evidence="3" id="KW-0560">Oxidoreductase</keyword>
<gene>
    <name evidence="8" type="ORF">Cboi02_000058900</name>
</gene>
<dbReference type="PRINTS" id="PR00069">
    <property type="entry name" value="ALDKETRDTASE"/>
</dbReference>
<name>A0A9W6WDJ9_CANBO</name>
<dbReference type="PANTHER" id="PTHR43827:SF3">
    <property type="entry name" value="NADP-DEPENDENT OXIDOREDUCTASE DOMAIN-CONTAINING PROTEIN"/>
    <property type="match status" value="1"/>
</dbReference>
<reference evidence="8" key="1">
    <citation type="submission" date="2023-04" db="EMBL/GenBank/DDBJ databases">
        <title>Candida boidinii NBRC 10035.</title>
        <authorList>
            <person name="Ichikawa N."/>
            <person name="Sato H."/>
            <person name="Tonouchi N."/>
        </authorList>
    </citation>
    <scope>NUCLEOTIDE SEQUENCE</scope>
    <source>
        <strain evidence="8">NBRC 10035</strain>
    </source>
</reference>
<keyword evidence="9" id="KW-1185">Reference proteome</keyword>
<evidence type="ECO:0000256" key="4">
    <source>
        <dbReference type="PIRSR" id="PIRSR000097-1"/>
    </source>
</evidence>
<dbReference type="CDD" id="cd19120">
    <property type="entry name" value="AKR_AKR3C2-3"/>
    <property type="match status" value="1"/>
</dbReference>
<dbReference type="GO" id="GO:0016652">
    <property type="term" value="F:oxidoreductase activity, acting on NAD(P)H as acceptor"/>
    <property type="evidence" value="ECO:0007669"/>
    <property type="project" value="InterPro"/>
</dbReference>
<keyword evidence="2" id="KW-0521">NADP</keyword>
<evidence type="ECO:0000259" key="7">
    <source>
        <dbReference type="Pfam" id="PF00248"/>
    </source>
</evidence>
<dbReference type="InterPro" id="IPR018170">
    <property type="entry name" value="Aldo/ket_reductase_CS"/>
</dbReference>
<dbReference type="Proteomes" id="UP001165120">
    <property type="component" value="Unassembled WGS sequence"/>
</dbReference>
<feature type="binding site" evidence="5">
    <location>
        <position position="132"/>
    </location>
    <ligand>
        <name>substrate</name>
    </ligand>
</feature>
<dbReference type="InterPro" id="IPR036812">
    <property type="entry name" value="NAD(P)_OxRdtase_dom_sf"/>
</dbReference>
<proteinExistence type="inferred from homology"/>
<evidence type="ECO:0000313" key="8">
    <source>
        <dbReference type="EMBL" id="GME67160.1"/>
    </source>
</evidence>
<dbReference type="Pfam" id="PF00248">
    <property type="entry name" value="Aldo_ket_red"/>
    <property type="match status" value="1"/>
</dbReference>